<reference evidence="2" key="1">
    <citation type="submission" date="2023-05" db="EMBL/GenBank/DDBJ databases">
        <title>Mycoplasma phocimorsus sp. nov., isolated from Scandinavian patients with seal finger or septic arthritis after contact with seals.</title>
        <authorList>
            <person name="Skafte-Holm A."/>
            <person name="Pedersen T.R."/>
            <person name="Froelund M."/>
            <person name="Stegger M."/>
            <person name="Qvortrup K."/>
            <person name="Michaels D.L."/>
            <person name="Brown D.R."/>
            <person name="Jensen J.S."/>
        </authorList>
    </citation>
    <scope>NUCLEOTIDE SEQUENCE</scope>
    <source>
        <strain evidence="2">M5725</strain>
    </source>
</reference>
<sequence length="426" mass="49198">MKINKIILGILSALCLSTNFLISAAVIENNTYEIKYENINNIETNNLISKFDSTQNTKLTKAKAKEGFIFLGWKTNNGTTIDIIPSGFNKNIVLSPILINEYNSYSTIKKLFLDSSKEIYYDTKIKQINQLINNEENTFGHEKYQLQKLIVEAINNFDNEVIQDDMPNSEFRIGSHASSESKVSVNRIEKAKYVITKTFNKEVSVWSLLWKKVKGWWNDWMSTVFYGLVGAGATIGIGYSVYTAYWNNKTNFKLEKEENLKITLELYPEKDININNWYAHFYNGGKSVVNDCSLKRKFKNNSSNGSNRKFVSISYILRNGPTNPKLLLYNLDNNDLDTNVFPIKYYYPGENKISFYKHDDKNKKLGELFIKREIITDDDLLKMYTKTVNCTECKCNSSCWTAIDEKKSCIAIEEIDKNNNNHKKIE</sequence>
<evidence type="ECO:0000313" key="2">
    <source>
        <dbReference type="EMBL" id="MDJ1645912.1"/>
    </source>
</evidence>
<feature type="chain" id="PRO_5042526060" description="Bacterial repeat domain-containing protein" evidence="1">
    <location>
        <begin position="25"/>
        <end position="426"/>
    </location>
</feature>
<dbReference type="EMBL" id="JASDDP010000020">
    <property type="protein sequence ID" value="MDJ1645912.1"/>
    <property type="molecule type" value="Genomic_DNA"/>
</dbReference>
<comment type="caution">
    <text evidence="2">The sequence shown here is derived from an EMBL/GenBank/DDBJ whole genome shotgun (WGS) entry which is preliminary data.</text>
</comment>
<evidence type="ECO:0008006" key="4">
    <source>
        <dbReference type="Google" id="ProtNLM"/>
    </source>
</evidence>
<name>A0AAJ1UWR1_9MOLU</name>
<dbReference type="AlphaFoldDB" id="A0AAJ1UWR1"/>
<keyword evidence="3" id="KW-1185">Reference proteome</keyword>
<gene>
    <name evidence="2" type="ORF">QLQ80_02340</name>
</gene>
<proteinExistence type="predicted"/>
<accession>A0AAJ1UWR1</accession>
<dbReference type="Proteomes" id="UP001224428">
    <property type="component" value="Unassembled WGS sequence"/>
</dbReference>
<dbReference type="RefSeq" id="WP_283827319.1">
    <property type="nucleotide sequence ID" value="NZ_JASDDP010000020.1"/>
</dbReference>
<organism evidence="2 3">
    <name type="scientific">Mycoplasma phocimorsus</name>
    <dbReference type="NCBI Taxonomy" id="3045839"/>
    <lineage>
        <taxon>Bacteria</taxon>
        <taxon>Bacillati</taxon>
        <taxon>Mycoplasmatota</taxon>
        <taxon>Mollicutes</taxon>
        <taxon>Mycoplasmataceae</taxon>
        <taxon>Mycoplasma</taxon>
    </lineage>
</organism>
<feature type="signal peptide" evidence="1">
    <location>
        <begin position="1"/>
        <end position="24"/>
    </location>
</feature>
<protein>
    <recommendedName>
        <fullName evidence="4">Bacterial repeat domain-containing protein</fullName>
    </recommendedName>
</protein>
<keyword evidence="1" id="KW-0732">Signal</keyword>
<evidence type="ECO:0000313" key="3">
    <source>
        <dbReference type="Proteomes" id="UP001224428"/>
    </source>
</evidence>
<evidence type="ECO:0000256" key="1">
    <source>
        <dbReference type="SAM" id="SignalP"/>
    </source>
</evidence>